<dbReference type="RefSeq" id="WP_062973522.1">
    <property type="nucleotide sequence ID" value="NZ_JAAXOS010000009.1"/>
</dbReference>
<dbReference type="PROSITE" id="PS51891">
    <property type="entry name" value="CENP_V_GFA"/>
    <property type="match status" value="1"/>
</dbReference>
<evidence type="ECO:0000256" key="2">
    <source>
        <dbReference type="ARBA" id="ARBA00022723"/>
    </source>
</evidence>
<dbReference type="InterPro" id="IPR011057">
    <property type="entry name" value="Mss4-like_sf"/>
</dbReference>
<dbReference type="Proteomes" id="UP000540698">
    <property type="component" value="Unassembled WGS sequence"/>
</dbReference>
<keyword evidence="4" id="KW-0456">Lyase</keyword>
<sequence>MPARSRDGEGLAEWCPARRSDVNGGCLCGNIRFSATGDPDFPHLCSCEHCQRLSGAPVMSWVSFPEEGFAWTGPGGEPTWFETFPQICRGFCPKCGSSVASKGDEAGLVGVTITALDDHAGLVPVKQSFAHNAVPWMAPLS</sequence>
<dbReference type="GO" id="GO:0046872">
    <property type="term" value="F:metal ion binding"/>
    <property type="evidence" value="ECO:0007669"/>
    <property type="project" value="UniProtKB-KW"/>
</dbReference>
<dbReference type="PANTHER" id="PTHR33337">
    <property type="entry name" value="GFA DOMAIN-CONTAINING PROTEIN"/>
    <property type="match status" value="1"/>
</dbReference>
<protein>
    <submittedName>
        <fullName evidence="6">GFA family protein</fullName>
    </submittedName>
</protein>
<organism evidence="6 7">
    <name type="scientific">Nocardia gamkensis</name>
    <dbReference type="NCBI Taxonomy" id="352869"/>
    <lineage>
        <taxon>Bacteria</taxon>
        <taxon>Bacillati</taxon>
        <taxon>Actinomycetota</taxon>
        <taxon>Actinomycetes</taxon>
        <taxon>Mycobacteriales</taxon>
        <taxon>Nocardiaceae</taxon>
        <taxon>Nocardia</taxon>
    </lineage>
</organism>
<dbReference type="Pfam" id="PF04828">
    <property type="entry name" value="GFA"/>
    <property type="match status" value="1"/>
</dbReference>
<keyword evidence="7" id="KW-1185">Reference proteome</keyword>
<evidence type="ECO:0000256" key="3">
    <source>
        <dbReference type="ARBA" id="ARBA00022833"/>
    </source>
</evidence>
<dbReference type="SUPFAM" id="SSF51316">
    <property type="entry name" value="Mss4-like"/>
    <property type="match status" value="1"/>
</dbReference>
<evidence type="ECO:0000256" key="4">
    <source>
        <dbReference type="ARBA" id="ARBA00023239"/>
    </source>
</evidence>
<dbReference type="PANTHER" id="PTHR33337:SF40">
    <property type="entry name" value="CENP-V_GFA DOMAIN-CONTAINING PROTEIN-RELATED"/>
    <property type="match status" value="1"/>
</dbReference>
<feature type="domain" description="CENP-V/GFA" evidence="5">
    <location>
        <begin position="22"/>
        <end position="126"/>
    </location>
</feature>
<evidence type="ECO:0000313" key="7">
    <source>
        <dbReference type="Proteomes" id="UP000540698"/>
    </source>
</evidence>
<accession>A0A7X6R4L0</accession>
<comment type="caution">
    <text evidence="6">The sequence shown here is derived from an EMBL/GenBank/DDBJ whole genome shotgun (WGS) entry which is preliminary data.</text>
</comment>
<dbReference type="EMBL" id="JAAXOS010000009">
    <property type="protein sequence ID" value="NKY28447.1"/>
    <property type="molecule type" value="Genomic_DNA"/>
</dbReference>
<gene>
    <name evidence="6" type="ORF">HGB38_19780</name>
</gene>
<keyword evidence="3" id="KW-0862">Zinc</keyword>
<dbReference type="GO" id="GO:0016846">
    <property type="term" value="F:carbon-sulfur lyase activity"/>
    <property type="evidence" value="ECO:0007669"/>
    <property type="project" value="InterPro"/>
</dbReference>
<keyword evidence="2" id="KW-0479">Metal-binding</keyword>
<name>A0A7X6R4L0_9NOCA</name>
<evidence type="ECO:0000259" key="5">
    <source>
        <dbReference type="PROSITE" id="PS51891"/>
    </source>
</evidence>
<dbReference type="Gene3D" id="3.90.1590.10">
    <property type="entry name" value="glutathione-dependent formaldehyde- activating enzyme (gfa)"/>
    <property type="match status" value="1"/>
</dbReference>
<proteinExistence type="inferred from homology"/>
<comment type="similarity">
    <text evidence="1">Belongs to the Gfa family.</text>
</comment>
<dbReference type="InterPro" id="IPR006913">
    <property type="entry name" value="CENP-V/GFA"/>
</dbReference>
<dbReference type="AlphaFoldDB" id="A0A7X6R4L0"/>
<evidence type="ECO:0000256" key="1">
    <source>
        <dbReference type="ARBA" id="ARBA00005495"/>
    </source>
</evidence>
<reference evidence="6 7" key="1">
    <citation type="submission" date="2020-04" db="EMBL/GenBank/DDBJ databases">
        <title>MicrobeNet Type strains.</title>
        <authorList>
            <person name="Nicholson A.C."/>
        </authorList>
    </citation>
    <scope>NUCLEOTIDE SEQUENCE [LARGE SCALE GENOMIC DNA]</scope>
    <source>
        <strain evidence="6 7">DSM 44956</strain>
    </source>
</reference>
<evidence type="ECO:0000313" key="6">
    <source>
        <dbReference type="EMBL" id="NKY28447.1"/>
    </source>
</evidence>